<evidence type="ECO:0000313" key="2">
    <source>
        <dbReference type="Proteomes" id="UP000254677"/>
    </source>
</evidence>
<name>A0A378J2J6_9GAMM</name>
<accession>A0A378J2J6</accession>
<evidence type="ECO:0000313" key="1">
    <source>
        <dbReference type="EMBL" id="STX41137.1"/>
    </source>
</evidence>
<sequence length="58" mass="6839">MAFSRRRWLKHVIRFCDLLTRIHPPVFELGFSKEMGGVLFTDVFTTGTRHQETSNSFH</sequence>
<dbReference type="EMBL" id="UGOA01000001">
    <property type="protein sequence ID" value="STX41137.1"/>
    <property type="molecule type" value="Genomic_DNA"/>
</dbReference>
<proteinExistence type="predicted"/>
<dbReference type="Proteomes" id="UP000254677">
    <property type="component" value="Unassembled WGS sequence"/>
</dbReference>
<keyword evidence="2" id="KW-1185">Reference proteome</keyword>
<organism evidence="1 2">
    <name type="scientific">Legionella donaldsonii</name>
    <dbReference type="NCBI Taxonomy" id="45060"/>
    <lineage>
        <taxon>Bacteria</taxon>
        <taxon>Pseudomonadati</taxon>
        <taxon>Pseudomonadota</taxon>
        <taxon>Gammaproteobacteria</taxon>
        <taxon>Legionellales</taxon>
        <taxon>Legionellaceae</taxon>
        <taxon>Legionella</taxon>
    </lineage>
</organism>
<protein>
    <submittedName>
        <fullName evidence="1">Uncharacterized protein</fullName>
    </submittedName>
</protein>
<reference evidence="1 2" key="1">
    <citation type="submission" date="2018-06" db="EMBL/GenBank/DDBJ databases">
        <authorList>
            <consortium name="Pathogen Informatics"/>
            <person name="Doyle S."/>
        </authorList>
    </citation>
    <scope>NUCLEOTIDE SEQUENCE [LARGE SCALE GENOMIC DNA]</scope>
    <source>
        <strain evidence="1 2">NCTC13292</strain>
    </source>
</reference>
<dbReference type="AlphaFoldDB" id="A0A378J2J6"/>
<gene>
    <name evidence="1" type="ORF">NCTC13292_00744</name>
</gene>